<dbReference type="EMBL" id="MU274917">
    <property type="protein sequence ID" value="KAI0087545.1"/>
    <property type="molecule type" value="Genomic_DNA"/>
</dbReference>
<organism evidence="1 2">
    <name type="scientific">Irpex rosettiformis</name>
    <dbReference type="NCBI Taxonomy" id="378272"/>
    <lineage>
        <taxon>Eukaryota</taxon>
        <taxon>Fungi</taxon>
        <taxon>Dikarya</taxon>
        <taxon>Basidiomycota</taxon>
        <taxon>Agaricomycotina</taxon>
        <taxon>Agaricomycetes</taxon>
        <taxon>Polyporales</taxon>
        <taxon>Irpicaceae</taxon>
        <taxon>Irpex</taxon>
    </lineage>
</organism>
<reference evidence="1" key="1">
    <citation type="journal article" date="2021" name="Environ. Microbiol.">
        <title>Gene family expansions and transcriptome signatures uncover fungal adaptations to wood decay.</title>
        <authorList>
            <person name="Hage H."/>
            <person name="Miyauchi S."/>
            <person name="Viragh M."/>
            <person name="Drula E."/>
            <person name="Min B."/>
            <person name="Chaduli D."/>
            <person name="Navarro D."/>
            <person name="Favel A."/>
            <person name="Norest M."/>
            <person name="Lesage-Meessen L."/>
            <person name="Balint B."/>
            <person name="Merenyi Z."/>
            <person name="de Eugenio L."/>
            <person name="Morin E."/>
            <person name="Martinez A.T."/>
            <person name="Baldrian P."/>
            <person name="Stursova M."/>
            <person name="Martinez M.J."/>
            <person name="Novotny C."/>
            <person name="Magnuson J.K."/>
            <person name="Spatafora J.W."/>
            <person name="Maurice S."/>
            <person name="Pangilinan J."/>
            <person name="Andreopoulos W."/>
            <person name="LaButti K."/>
            <person name="Hundley H."/>
            <person name="Na H."/>
            <person name="Kuo A."/>
            <person name="Barry K."/>
            <person name="Lipzen A."/>
            <person name="Henrissat B."/>
            <person name="Riley R."/>
            <person name="Ahrendt S."/>
            <person name="Nagy L.G."/>
            <person name="Grigoriev I.V."/>
            <person name="Martin F."/>
            <person name="Rosso M.N."/>
        </authorList>
    </citation>
    <scope>NUCLEOTIDE SEQUENCE</scope>
    <source>
        <strain evidence="1">CBS 384.51</strain>
    </source>
</reference>
<sequence length="90" mass="10144">MSVAVEIVHLPSSEAFRKDHSIFDPVLEFVASANGNLGAYYGFLEEDPNEAYMIVVWETVKHHHALMDDPEVYPRMLEAVKDCVVGPVRL</sequence>
<comment type="caution">
    <text evidence="1">The sequence shown here is derived from an EMBL/GenBank/DDBJ whole genome shotgun (WGS) entry which is preliminary data.</text>
</comment>
<dbReference type="Proteomes" id="UP001055072">
    <property type="component" value="Unassembled WGS sequence"/>
</dbReference>
<keyword evidence="2" id="KW-1185">Reference proteome</keyword>
<accession>A0ACB8TZV2</accession>
<protein>
    <submittedName>
        <fullName evidence="1">Uncharacterized protein</fullName>
    </submittedName>
</protein>
<evidence type="ECO:0000313" key="1">
    <source>
        <dbReference type="EMBL" id="KAI0087545.1"/>
    </source>
</evidence>
<name>A0ACB8TZV2_9APHY</name>
<proteinExistence type="predicted"/>
<evidence type="ECO:0000313" key="2">
    <source>
        <dbReference type="Proteomes" id="UP001055072"/>
    </source>
</evidence>
<gene>
    <name evidence="1" type="ORF">BDY19DRAFT_954206</name>
</gene>